<dbReference type="STRING" id="1936003.STSP2_02820"/>
<dbReference type="Proteomes" id="UP000189674">
    <property type="component" value="Chromosome"/>
</dbReference>
<dbReference type="OrthoDB" id="9815351at2"/>
<dbReference type="CDD" id="cd03801">
    <property type="entry name" value="GT4_PimA-like"/>
    <property type="match status" value="1"/>
</dbReference>
<reference evidence="2" key="1">
    <citation type="submission" date="2017-02" db="EMBL/GenBank/DDBJ databases">
        <title>Comparative genomics and description of representatives of a novel lineage of planctomycetes thriving in anoxic sediments.</title>
        <authorList>
            <person name="Spring S."/>
            <person name="Bunk B."/>
            <person name="Sproer C."/>
        </authorList>
    </citation>
    <scope>NUCLEOTIDE SEQUENCE [LARGE SCALE GENOMIC DNA]</scope>
    <source>
        <strain evidence="2">ST-NAGAB-D1</strain>
    </source>
</reference>
<evidence type="ECO:0000313" key="1">
    <source>
        <dbReference type="EMBL" id="AQT69626.1"/>
    </source>
</evidence>
<dbReference type="InterPro" id="IPR050194">
    <property type="entry name" value="Glycosyltransferase_grp1"/>
</dbReference>
<dbReference type="Pfam" id="PF13692">
    <property type="entry name" value="Glyco_trans_1_4"/>
    <property type="match status" value="1"/>
</dbReference>
<gene>
    <name evidence="1" type="ORF">STSP2_02820</name>
</gene>
<name>A0A1U9NQ35_9BACT</name>
<dbReference type="GO" id="GO:0016757">
    <property type="term" value="F:glycosyltransferase activity"/>
    <property type="evidence" value="ECO:0007669"/>
    <property type="project" value="TreeGrafter"/>
</dbReference>
<protein>
    <submittedName>
        <fullName evidence="1">Sugar transferase, PEP-CTERM/EpsH1 system associated</fullName>
    </submittedName>
</protein>
<dbReference type="KEGG" id="alus:STSP2_02820"/>
<organism evidence="1 2">
    <name type="scientific">Anaerohalosphaera lusitana</name>
    <dbReference type="NCBI Taxonomy" id="1936003"/>
    <lineage>
        <taxon>Bacteria</taxon>
        <taxon>Pseudomonadati</taxon>
        <taxon>Planctomycetota</taxon>
        <taxon>Phycisphaerae</taxon>
        <taxon>Sedimentisphaerales</taxon>
        <taxon>Anaerohalosphaeraceae</taxon>
        <taxon>Anaerohalosphaera</taxon>
    </lineage>
</organism>
<dbReference type="AlphaFoldDB" id="A0A1U9NQ35"/>
<keyword evidence="1" id="KW-0808">Transferase</keyword>
<keyword evidence="2" id="KW-1185">Reference proteome</keyword>
<proteinExistence type="predicted"/>
<dbReference type="PANTHER" id="PTHR45947">
    <property type="entry name" value="SULFOQUINOVOSYL TRANSFERASE SQD2"/>
    <property type="match status" value="1"/>
</dbReference>
<dbReference type="SUPFAM" id="SSF53756">
    <property type="entry name" value="UDP-Glycosyltransferase/glycogen phosphorylase"/>
    <property type="match status" value="1"/>
</dbReference>
<evidence type="ECO:0000313" key="2">
    <source>
        <dbReference type="Proteomes" id="UP000189674"/>
    </source>
</evidence>
<dbReference type="EMBL" id="CP019791">
    <property type="protein sequence ID" value="AQT69626.1"/>
    <property type="molecule type" value="Genomic_DNA"/>
</dbReference>
<accession>A0A1U9NQ35</accession>
<dbReference type="RefSeq" id="WP_146663294.1">
    <property type="nucleotide sequence ID" value="NZ_CP019791.1"/>
</dbReference>
<sequence>MTQKHIKIAALTAGKNTPSTRFRIRQYAERLESHGVTVEEHIPFFEKSCGLPSPFKAAARIPALFRSRSADLIWIGKELVQGYPTFEKLLKRPRVLDADDAIWLNFPLGRVAAPFIARNMDTVVAGNSYLADHFSQYNQNVHIVPTAIDLNRYTPRQIDTEPETFTIGWTGLACNNKYLDDIEQPLKEFLTAHQNTRLVVLSNKPWKHNSLPPDQVEFIRWTPENEATTLHRFSVGIMPLPDNKWTRGKCSFKMLQYMAAALPVIASPVGMNKDVFQKGEIGFPADTPKKWRQALEDLYKNWNAQKQMGQTGRLIIEQNYNADTIAAQLAKIFHTLTD</sequence>
<dbReference type="Gene3D" id="3.40.50.2000">
    <property type="entry name" value="Glycogen Phosphorylase B"/>
    <property type="match status" value="2"/>
</dbReference>
<dbReference type="PANTHER" id="PTHR45947:SF3">
    <property type="entry name" value="SULFOQUINOVOSYL TRANSFERASE SQD2"/>
    <property type="match status" value="1"/>
</dbReference>